<feature type="domain" description="Peptidase M16 C-terminal" evidence="2">
    <location>
        <begin position="228"/>
        <end position="404"/>
    </location>
</feature>
<dbReference type="PANTHER" id="PTHR11851">
    <property type="entry name" value="METALLOPROTEASE"/>
    <property type="match status" value="1"/>
</dbReference>
<dbReference type="SUPFAM" id="SSF63411">
    <property type="entry name" value="LuxS/MPP-like metallohydrolase"/>
    <property type="match status" value="2"/>
</dbReference>
<dbReference type="InterPro" id="IPR050361">
    <property type="entry name" value="MPP/UQCRC_Complex"/>
</dbReference>
<proteinExistence type="predicted"/>
<dbReference type="AlphaFoldDB" id="A0AAP2WFB8"/>
<dbReference type="InterPro" id="IPR007863">
    <property type="entry name" value="Peptidase_M16_C"/>
</dbReference>
<dbReference type="Gene3D" id="3.30.830.10">
    <property type="entry name" value="Metalloenzyme, LuxS/M16 peptidase-like"/>
    <property type="match status" value="2"/>
</dbReference>
<dbReference type="RefSeq" id="WP_236325565.1">
    <property type="nucleotide sequence ID" value="NZ_WJZX01000020.1"/>
</dbReference>
<feature type="region of interest" description="Disordered" evidence="1">
    <location>
        <begin position="471"/>
        <end position="494"/>
    </location>
</feature>
<protein>
    <submittedName>
        <fullName evidence="3">Insulinase family protein</fullName>
    </submittedName>
</protein>
<evidence type="ECO:0000256" key="1">
    <source>
        <dbReference type="SAM" id="MobiDB-lite"/>
    </source>
</evidence>
<evidence type="ECO:0000259" key="2">
    <source>
        <dbReference type="Pfam" id="PF05193"/>
    </source>
</evidence>
<comment type="caution">
    <text evidence="3">The sequence shown here is derived from an EMBL/GenBank/DDBJ whole genome shotgun (WGS) entry which is preliminary data.</text>
</comment>
<gene>
    <name evidence="3" type="ORF">GIV46_08330</name>
</gene>
<dbReference type="Pfam" id="PF05193">
    <property type="entry name" value="Peptidase_M16_C"/>
    <property type="match status" value="1"/>
</dbReference>
<evidence type="ECO:0000313" key="3">
    <source>
        <dbReference type="EMBL" id="MCF5655025.1"/>
    </source>
</evidence>
<organism evidence="3 4">
    <name type="scientific">Pseudomonas poae</name>
    <dbReference type="NCBI Taxonomy" id="200451"/>
    <lineage>
        <taxon>Bacteria</taxon>
        <taxon>Pseudomonadati</taxon>
        <taxon>Pseudomonadota</taxon>
        <taxon>Gammaproteobacteria</taxon>
        <taxon>Pseudomonadales</taxon>
        <taxon>Pseudomonadaceae</taxon>
        <taxon>Pseudomonas</taxon>
    </lineage>
</organism>
<accession>A0AAP2WFB8</accession>
<dbReference type="PANTHER" id="PTHR11851:SF224">
    <property type="entry name" value="PROCESSING PROTEASE"/>
    <property type="match status" value="1"/>
</dbReference>
<dbReference type="Proteomes" id="UP000814126">
    <property type="component" value="Unassembled WGS sequence"/>
</dbReference>
<reference evidence="3" key="1">
    <citation type="submission" date="2019-11" db="EMBL/GenBank/DDBJ databases">
        <title>Epiphytic Pseudomonas syringae from cherry orchards.</title>
        <authorList>
            <person name="Hulin M.T."/>
        </authorList>
    </citation>
    <scope>NUCLEOTIDE SEQUENCE</scope>
    <source>
        <strain evidence="3">PA-2-1F</strain>
    </source>
</reference>
<sequence length="494" mass="52465">MSDRKSLILPGLIAVTLVAASAVYVLRPSESVASPALEKAQSVSKLQSLAELDGKAPTNRTLDVQSWTTAEGAKVLFVEAHELPMFDMRILFAAGSSQDGDVPGLALMTNAMLNEGVPGKDVSQIASGFEGLGADFGNGAYRDMALVSLRSLSASDKRDAALALFDDVIGKPTFPADSLARIKNQILAGFEYQKQNPGKLASLELFKRLYGDHPYAHPSEGNADSVPKISLAQLQAFHAKAYTAGNAVIAVVGDLTRAEAEAMTAKVSASLPRGPALAKIAQPTEPKAGLSHIEFPSKQTHLLFAQLGIDRADPDYAALSMGNQILGGGGFGTRLMSEVREKRGLTYGVYSGFSPMQVRGPFMINLQTRAEMSGGTLRLVEQVLADYLKTGPTQKELDDAKRELAGSFPLSTASNADIVGQLGAMGFYNLPLSYLEDFMKQSQALTVDQVKAAMNKHVSADKMVIVTAGPTIAQKPLPPPTDKPAEQPLGVPEH</sequence>
<dbReference type="GO" id="GO:0046872">
    <property type="term" value="F:metal ion binding"/>
    <property type="evidence" value="ECO:0007669"/>
    <property type="project" value="InterPro"/>
</dbReference>
<name>A0AAP2WFB8_9PSED</name>
<evidence type="ECO:0000313" key="4">
    <source>
        <dbReference type="Proteomes" id="UP000814126"/>
    </source>
</evidence>
<dbReference type="EMBL" id="WJZX01000020">
    <property type="protein sequence ID" value="MCF5655025.1"/>
    <property type="molecule type" value="Genomic_DNA"/>
</dbReference>
<dbReference type="InterPro" id="IPR011249">
    <property type="entry name" value="Metalloenz_LuxS/M16"/>
</dbReference>